<dbReference type="EMBL" id="CP069105">
    <property type="protein sequence ID" value="QSS54905.1"/>
    <property type="molecule type" value="Genomic_DNA"/>
</dbReference>
<evidence type="ECO:0000313" key="1">
    <source>
        <dbReference type="EMBL" id="QSS54905.1"/>
    </source>
</evidence>
<accession>A0A8A1LP81</accession>
<reference evidence="1" key="1">
    <citation type="submission" date="2021-01" db="EMBL/GenBank/DDBJ databases">
        <title>Chromosome-level genome assembly of a human fungal pathogen reveals clustering of transcriptionally co-regulated genes.</title>
        <authorList>
            <person name="Voorhies M."/>
            <person name="Cohen S."/>
            <person name="Shea T.P."/>
            <person name="Petrus S."/>
            <person name="Munoz J.F."/>
            <person name="Poplawski S."/>
            <person name="Goldman W.E."/>
            <person name="Michael T."/>
            <person name="Cuomo C.A."/>
            <person name="Sil A."/>
            <person name="Beyhan S."/>
        </authorList>
    </citation>
    <scope>NUCLEOTIDE SEQUENCE</scope>
    <source>
        <strain evidence="1">H88</strain>
    </source>
</reference>
<dbReference type="VEuPathDB" id="FungiDB:I7I53_02611"/>
<sequence length="17" mass="2057">MDLYTPSRSILELRHPE</sequence>
<dbReference type="AlphaFoldDB" id="A0A8A1LP81"/>
<dbReference type="Proteomes" id="UP000663419">
    <property type="component" value="Chromosome 4"/>
</dbReference>
<name>A0A8A1LP81_AJEC8</name>
<evidence type="ECO:0000313" key="2">
    <source>
        <dbReference type="Proteomes" id="UP000663419"/>
    </source>
</evidence>
<organism evidence="1 2">
    <name type="scientific">Ajellomyces capsulatus (strain H88)</name>
    <name type="common">Darling's disease fungus</name>
    <name type="synonym">Histoplasma capsulatum</name>
    <dbReference type="NCBI Taxonomy" id="544711"/>
    <lineage>
        <taxon>Eukaryota</taxon>
        <taxon>Fungi</taxon>
        <taxon>Dikarya</taxon>
        <taxon>Ascomycota</taxon>
        <taxon>Pezizomycotina</taxon>
        <taxon>Eurotiomycetes</taxon>
        <taxon>Eurotiomycetidae</taxon>
        <taxon>Onygenales</taxon>
        <taxon>Ajellomycetaceae</taxon>
        <taxon>Histoplasma</taxon>
    </lineage>
</organism>
<protein>
    <submittedName>
        <fullName evidence="1">Uncharacterized protein</fullName>
    </submittedName>
</protein>
<proteinExistence type="predicted"/>
<gene>
    <name evidence="1" type="ORF">I7I53_02611</name>
</gene>